<sequence length="29" mass="3478">MNRTLQNLRRRGPSCLRFPFQKTSRTLSI</sequence>
<reference evidence="1 2" key="1">
    <citation type="submission" date="2018-11" db="EMBL/GenBank/DDBJ databases">
        <authorList>
            <consortium name="Pathogen Informatics"/>
        </authorList>
    </citation>
    <scope>NUCLEOTIDE SEQUENCE [LARGE SCALE GENOMIC DNA]</scope>
</reference>
<accession>A0A3P7K4K6</accession>
<evidence type="ECO:0000313" key="1">
    <source>
        <dbReference type="EMBL" id="VDM83337.1"/>
    </source>
</evidence>
<proteinExistence type="predicted"/>
<dbReference type="AlphaFoldDB" id="A0A3P7K4K6"/>
<dbReference type="EMBL" id="UYYB01122479">
    <property type="protein sequence ID" value="VDM83337.1"/>
    <property type="molecule type" value="Genomic_DNA"/>
</dbReference>
<protein>
    <submittedName>
        <fullName evidence="1">Uncharacterized protein</fullName>
    </submittedName>
</protein>
<name>A0A3P7K4K6_STRVU</name>
<organism evidence="1 2">
    <name type="scientific">Strongylus vulgaris</name>
    <name type="common">Blood worm</name>
    <dbReference type="NCBI Taxonomy" id="40348"/>
    <lineage>
        <taxon>Eukaryota</taxon>
        <taxon>Metazoa</taxon>
        <taxon>Ecdysozoa</taxon>
        <taxon>Nematoda</taxon>
        <taxon>Chromadorea</taxon>
        <taxon>Rhabditida</taxon>
        <taxon>Rhabditina</taxon>
        <taxon>Rhabditomorpha</taxon>
        <taxon>Strongyloidea</taxon>
        <taxon>Strongylidae</taxon>
        <taxon>Strongylus</taxon>
    </lineage>
</organism>
<dbReference type="Proteomes" id="UP000270094">
    <property type="component" value="Unassembled WGS sequence"/>
</dbReference>
<evidence type="ECO:0000313" key="2">
    <source>
        <dbReference type="Proteomes" id="UP000270094"/>
    </source>
</evidence>
<keyword evidence="2" id="KW-1185">Reference proteome</keyword>
<gene>
    <name evidence="1" type="ORF">SVUK_LOCUS18335</name>
</gene>